<evidence type="ECO:0000256" key="1">
    <source>
        <dbReference type="ARBA" id="ARBA00004245"/>
    </source>
</evidence>
<dbReference type="EMBL" id="NMUH01000079">
    <property type="protein sequence ID" value="MQL70814.1"/>
    <property type="molecule type" value="Genomic_DNA"/>
</dbReference>
<feature type="compositionally biased region" description="Low complexity" evidence="6">
    <location>
        <begin position="414"/>
        <end position="447"/>
    </location>
</feature>
<evidence type="ECO:0000256" key="4">
    <source>
        <dbReference type="ARBA" id="ARBA00022701"/>
    </source>
</evidence>
<dbReference type="InterPro" id="IPR044216">
    <property type="entry name" value="WDL7"/>
</dbReference>
<feature type="domain" description="TPX2 C-terminal" evidence="7">
    <location>
        <begin position="342"/>
        <end position="394"/>
    </location>
</feature>
<feature type="region of interest" description="Disordered" evidence="6">
    <location>
        <begin position="350"/>
        <end position="519"/>
    </location>
</feature>
<dbReference type="AlphaFoldDB" id="A0A843TMT1"/>
<keyword evidence="4" id="KW-0493">Microtubule</keyword>
<dbReference type="PANTHER" id="PTHR47067">
    <property type="entry name" value="TPX2 (TARGETING PROTEIN FOR XKLP2) PROTEIN FAMILY-RELATED"/>
    <property type="match status" value="1"/>
</dbReference>
<evidence type="ECO:0000256" key="5">
    <source>
        <dbReference type="ARBA" id="ARBA00023212"/>
    </source>
</evidence>
<evidence type="ECO:0000313" key="8">
    <source>
        <dbReference type="EMBL" id="MQL70814.1"/>
    </source>
</evidence>
<feature type="compositionally biased region" description="Basic and acidic residues" evidence="6">
    <location>
        <begin position="489"/>
        <end position="503"/>
    </location>
</feature>
<feature type="compositionally biased region" description="Polar residues" evidence="6">
    <location>
        <begin position="448"/>
        <end position="469"/>
    </location>
</feature>
<dbReference type="OrthoDB" id="758458at2759"/>
<name>A0A843TMT1_COLES</name>
<feature type="compositionally biased region" description="Basic and acidic residues" evidence="6">
    <location>
        <begin position="319"/>
        <end position="328"/>
    </location>
</feature>
<dbReference type="InterPro" id="IPR027329">
    <property type="entry name" value="TPX2_C"/>
</dbReference>
<dbReference type="Proteomes" id="UP000652761">
    <property type="component" value="Unassembled WGS sequence"/>
</dbReference>
<dbReference type="PANTHER" id="PTHR47067:SF6">
    <property type="entry name" value="PROTEIN WVD2-LIKE 7"/>
    <property type="match status" value="1"/>
</dbReference>
<evidence type="ECO:0000313" key="9">
    <source>
        <dbReference type="Proteomes" id="UP000652761"/>
    </source>
</evidence>
<feature type="compositionally biased region" description="Basic and acidic residues" evidence="6">
    <location>
        <begin position="350"/>
        <end position="375"/>
    </location>
</feature>
<evidence type="ECO:0000256" key="2">
    <source>
        <dbReference type="ARBA" id="ARBA00005885"/>
    </source>
</evidence>
<dbReference type="Pfam" id="PF06886">
    <property type="entry name" value="TPX2"/>
    <property type="match status" value="1"/>
</dbReference>
<feature type="compositionally biased region" description="Pro residues" evidence="6">
    <location>
        <begin position="653"/>
        <end position="667"/>
    </location>
</feature>
<protein>
    <recommendedName>
        <fullName evidence="7">TPX2 C-terminal domain-containing protein</fullName>
    </recommendedName>
</protein>
<gene>
    <name evidence="8" type="ORF">Taro_003121</name>
</gene>
<keyword evidence="5" id="KW-0206">Cytoskeleton</keyword>
<reference evidence="8" key="1">
    <citation type="submission" date="2017-07" db="EMBL/GenBank/DDBJ databases">
        <title>Taro Niue Genome Assembly and Annotation.</title>
        <authorList>
            <person name="Atibalentja N."/>
            <person name="Keating K."/>
            <person name="Fields C.J."/>
        </authorList>
    </citation>
    <scope>NUCLEOTIDE SEQUENCE</scope>
    <source>
        <strain evidence="8">Niue_2</strain>
        <tissue evidence="8">Leaf</tissue>
    </source>
</reference>
<keyword evidence="3" id="KW-0963">Cytoplasm</keyword>
<comment type="similarity">
    <text evidence="2">Belongs to the TPX2 family.</text>
</comment>
<comment type="caution">
    <text evidence="8">The sequence shown here is derived from an EMBL/GenBank/DDBJ whole genome shotgun (WGS) entry which is preliminary data.</text>
</comment>
<evidence type="ECO:0000259" key="7">
    <source>
        <dbReference type="Pfam" id="PF06886"/>
    </source>
</evidence>
<feature type="region of interest" description="Disordered" evidence="6">
    <location>
        <begin position="634"/>
        <end position="677"/>
    </location>
</feature>
<feature type="region of interest" description="Disordered" evidence="6">
    <location>
        <begin position="286"/>
        <end position="338"/>
    </location>
</feature>
<comment type="subcellular location">
    <subcellularLocation>
        <location evidence="1">Cytoplasm</location>
        <location evidence="1">Cytoskeleton</location>
    </subcellularLocation>
</comment>
<dbReference type="GO" id="GO:0005874">
    <property type="term" value="C:microtubule"/>
    <property type="evidence" value="ECO:0007669"/>
    <property type="project" value="UniProtKB-KW"/>
</dbReference>
<proteinExistence type="inferred from homology"/>
<evidence type="ECO:0000256" key="3">
    <source>
        <dbReference type="ARBA" id="ARBA00022490"/>
    </source>
</evidence>
<organism evidence="8 9">
    <name type="scientific">Colocasia esculenta</name>
    <name type="common">Wild taro</name>
    <name type="synonym">Arum esculentum</name>
    <dbReference type="NCBI Taxonomy" id="4460"/>
    <lineage>
        <taxon>Eukaryota</taxon>
        <taxon>Viridiplantae</taxon>
        <taxon>Streptophyta</taxon>
        <taxon>Embryophyta</taxon>
        <taxon>Tracheophyta</taxon>
        <taxon>Spermatophyta</taxon>
        <taxon>Magnoliopsida</taxon>
        <taxon>Liliopsida</taxon>
        <taxon>Araceae</taxon>
        <taxon>Aroideae</taxon>
        <taxon>Colocasieae</taxon>
        <taxon>Colocasia</taxon>
    </lineage>
</organism>
<sequence length="677" mass="73891">MFLAVFLYGDPRLSPVMVDSAALCSLSGADAEFLRLQVSRIPCDASGRFPWPARFKIAVALSKSSDMAMATNKNCYAANIIKISADCLPTGSVSFGRFESESLTWERRSSFSHNRYLEEVEKYSTPGSVIKKKAYFEAHFKKTALRNLDSFARQNETDGQAENDMEGQDNCVKEFRDNGNEELRFEDFEDQEIQFSWYDETPDVSDEEQHETMETEKQNEALSSVAVANSNDDAHGLVSKTDLEQVQHDETVRSLPGCDTTEKIKDGGGMIVEQKSERTRENLNAKKMDPSTRSSVAKKVHASNLKKASKASHMAKPTTEQKSRKVKTEINASAAQDSDKMKYFMKLEEKHQTKEVEMNEIQARKQEETEAEMKQFRKSLNFKATPMPSFYQGAGSKVSDRQKAISGPTKSMKTQRQQTTTGSRSTARANSPSLSKSSNSGGPSATSEHPSTTQQESLAKSGGDNSHPTEINGAGKSEDNVASKQTSQPDRKIDAGKKEDRTKSNVQQQQGAGKIKKKDGVNNVRRSSLGKVIKGMAAESMVVGMGRMAAVEALLLGGLPGMGHLGHPAKTPCTDQRGAFEHTGVGHSYSQVVGMGRMAAVEALLLGGLPGMGHLGHPAKTPCTDQRSAFEHTGPRTFLQSGGGHGPHGRRGGPPPRRTPGYGPPWAPRKNTMYGPA</sequence>
<accession>A0A843TMT1</accession>
<keyword evidence="9" id="KW-1185">Reference proteome</keyword>
<evidence type="ECO:0000256" key="6">
    <source>
        <dbReference type="SAM" id="MobiDB-lite"/>
    </source>
</evidence>